<reference evidence="2" key="1">
    <citation type="submission" date="2020-06" db="EMBL/GenBank/DDBJ databases">
        <authorList>
            <consortium name="Plant Systems Biology data submission"/>
        </authorList>
    </citation>
    <scope>NUCLEOTIDE SEQUENCE</scope>
    <source>
        <strain evidence="2">D6</strain>
    </source>
</reference>
<evidence type="ECO:0000256" key="1">
    <source>
        <dbReference type="SAM" id="MobiDB-lite"/>
    </source>
</evidence>
<accession>A0A9N8EFA2</accession>
<evidence type="ECO:0000313" key="3">
    <source>
        <dbReference type="Proteomes" id="UP001153069"/>
    </source>
</evidence>
<evidence type="ECO:0000313" key="2">
    <source>
        <dbReference type="EMBL" id="CAB9519159.1"/>
    </source>
</evidence>
<feature type="compositionally biased region" description="Basic and acidic residues" evidence="1">
    <location>
        <begin position="60"/>
        <end position="72"/>
    </location>
</feature>
<keyword evidence="3" id="KW-1185">Reference proteome</keyword>
<gene>
    <name evidence="2" type="ORF">SEMRO_993_G228970.1</name>
</gene>
<dbReference type="AlphaFoldDB" id="A0A9N8EFA2"/>
<feature type="compositionally biased region" description="Basic and acidic residues" evidence="1">
    <location>
        <begin position="1"/>
        <end position="25"/>
    </location>
</feature>
<dbReference type="Proteomes" id="UP001153069">
    <property type="component" value="Unassembled WGS sequence"/>
</dbReference>
<organism evidence="2 3">
    <name type="scientific">Seminavis robusta</name>
    <dbReference type="NCBI Taxonomy" id="568900"/>
    <lineage>
        <taxon>Eukaryota</taxon>
        <taxon>Sar</taxon>
        <taxon>Stramenopiles</taxon>
        <taxon>Ochrophyta</taxon>
        <taxon>Bacillariophyta</taxon>
        <taxon>Bacillariophyceae</taxon>
        <taxon>Bacillariophycidae</taxon>
        <taxon>Naviculales</taxon>
        <taxon>Naviculaceae</taxon>
        <taxon>Seminavis</taxon>
    </lineage>
</organism>
<name>A0A9N8EFA2_9STRA</name>
<protein>
    <submittedName>
        <fullName evidence="2">Uncharacterized protein</fullName>
    </submittedName>
</protein>
<feature type="region of interest" description="Disordered" evidence="1">
    <location>
        <begin position="1"/>
        <end position="81"/>
    </location>
</feature>
<dbReference type="EMBL" id="CAICTM010000991">
    <property type="protein sequence ID" value="CAB9519159.1"/>
    <property type="molecule type" value="Genomic_DNA"/>
</dbReference>
<proteinExistence type="predicted"/>
<comment type="caution">
    <text evidence="2">The sequence shown here is derived from an EMBL/GenBank/DDBJ whole genome shotgun (WGS) entry which is preliminary data.</text>
</comment>
<sequence length="120" mass="13534">MKVPPDIEKARRDVQGNDVPKEQKSHHPAIHPLDITHHGSTSGNGIAKSKRRSSYSCGDLKTRENKKKRDAENPLQARLPHKRHTPTQWWWDGSKTDAFQVTHQSPSAHGAKLRLFCASS</sequence>